<feature type="region of interest" description="Disordered" evidence="1">
    <location>
        <begin position="87"/>
        <end position="170"/>
    </location>
</feature>
<evidence type="ECO:0000256" key="1">
    <source>
        <dbReference type="SAM" id="MobiDB-lite"/>
    </source>
</evidence>
<dbReference type="AlphaFoldDB" id="R0L5J7"/>
<reference evidence="3" key="1">
    <citation type="journal article" date="2013" name="Nat. Genet.">
        <title>The duck genome and transcriptome provide insight into an avian influenza virus reservoir species.</title>
        <authorList>
            <person name="Huang Y."/>
            <person name="Li Y."/>
            <person name="Burt D.W."/>
            <person name="Chen H."/>
            <person name="Zhang Y."/>
            <person name="Qian W."/>
            <person name="Kim H."/>
            <person name="Gan S."/>
            <person name="Zhao Y."/>
            <person name="Li J."/>
            <person name="Yi K."/>
            <person name="Feng H."/>
            <person name="Zhu P."/>
            <person name="Li B."/>
            <person name="Liu Q."/>
            <person name="Fairley S."/>
            <person name="Magor K.E."/>
            <person name="Du Z."/>
            <person name="Hu X."/>
            <person name="Goodman L."/>
            <person name="Tafer H."/>
            <person name="Vignal A."/>
            <person name="Lee T."/>
            <person name="Kim K.W."/>
            <person name="Sheng Z."/>
            <person name="An Y."/>
            <person name="Searle S."/>
            <person name="Herrero J."/>
            <person name="Groenen M.A."/>
            <person name="Crooijmans R.P."/>
            <person name="Faraut T."/>
            <person name="Cai Q."/>
            <person name="Webster R.G."/>
            <person name="Aldridge J.R."/>
            <person name="Warren W.C."/>
            <person name="Bartschat S."/>
            <person name="Kehr S."/>
            <person name="Marz M."/>
            <person name="Stadler P.F."/>
            <person name="Smith J."/>
            <person name="Kraus R.H."/>
            <person name="Zhao Y."/>
            <person name="Ren L."/>
            <person name="Fei J."/>
            <person name="Morisson M."/>
            <person name="Kaiser P."/>
            <person name="Griffin D.K."/>
            <person name="Rao M."/>
            <person name="Pitel F."/>
            <person name="Wang J."/>
            <person name="Li N."/>
        </authorList>
    </citation>
    <scope>NUCLEOTIDE SEQUENCE [LARGE SCALE GENOMIC DNA]</scope>
</reference>
<feature type="compositionally biased region" description="Low complexity" evidence="1">
    <location>
        <begin position="1"/>
        <end position="21"/>
    </location>
</feature>
<keyword evidence="3" id="KW-1185">Reference proteome</keyword>
<gene>
    <name evidence="2" type="ORF">Anapl_14536</name>
</gene>
<name>R0L5J7_ANAPL</name>
<dbReference type="EMBL" id="KB744255">
    <property type="protein sequence ID" value="EOA95542.1"/>
    <property type="molecule type" value="Genomic_DNA"/>
</dbReference>
<evidence type="ECO:0000313" key="2">
    <source>
        <dbReference type="EMBL" id="EOA95542.1"/>
    </source>
</evidence>
<protein>
    <submittedName>
        <fullName evidence="2">Uncharacterized protein</fullName>
    </submittedName>
</protein>
<evidence type="ECO:0000313" key="3">
    <source>
        <dbReference type="Proteomes" id="UP000296049"/>
    </source>
</evidence>
<feature type="compositionally biased region" description="Basic and acidic residues" evidence="1">
    <location>
        <begin position="93"/>
        <end position="107"/>
    </location>
</feature>
<feature type="compositionally biased region" description="Pro residues" evidence="1">
    <location>
        <begin position="22"/>
        <end position="31"/>
    </location>
</feature>
<dbReference type="Proteomes" id="UP000296049">
    <property type="component" value="Unassembled WGS sequence"/>
</dbReference>
<organism evidence="2 3">
    <name type="scientific">Anas platyrhynchos</name>
    <name type="common">Mallard</name>
    <name type="synonym">Anas boschas</name>
    <dbReference type="NCBI Taxonomy" id="8839"/>
    <lineage>
        <taxon>Eukaryota</taxon>
        <taxon>Metazoa</taxon>
        <taxon>Chordata</taxon>
        <taxon>Craniata</taxon>
        <taxon>Vertebrata</taxon>
        <taxon>Euteleostomi</taxon>
        <taxon>Archelosauria</taxon>
        <taxon>Archosauria</taxon>
        <taxon>Dinosauria</taxon>
        <taxon>Saurischia</taxon>
        <taxon>Theropoda</taxon>
        <taxon>Coelurosauria</taxon>
        <taxon>Aves</taxon>
        <taxon>Neognathae</taxon>
        <taxon>Galloanserae</taxon>
        <taxon>Anseriformes</taxon>
        <taxon>Anatidae</taxon>
        <taxon>Anatinae</taxon>
        <taxon>Anas</taxon>
    </lineage>
</organism>
<proteinExistence type="predicted"/>
<feature type="region of interest" description="Disordered" evidence="1">
    <location>
        <begin position="1"/>
        <end position="64"/>
    </location>
</feature>
<sequence length="170" mass="17802">MPNSSSASNESISGAGKLPLPTTCPPSPPYHPLHSSTNAGKAVLDSRGQPPDEETTTRAATPLCPEKRLQKDRICIYTVLCQSELSQLQLQGEDPRTRLQEQAKDAKPSTGLAGLLPTPPVHPDACTPTKSPCHQRLSHQLLPDAPAAPFGVSNSQRAAGEGLSSPSGAV</sequence>
<accession>R0L5J7</accession>